<dbReference type="Proteomes" id="UP000235584">
    <property type="component" value="Chromosome"/>
</dbReference>
<accession>A0A2K9NVN1</accession>
<dbReference type="InterPro" id="IPR036922">
    <property type="entry name" value="Rieske_2Fe-2S_sf"/>
</dbReference>
<keyword evidence="4" id="KW-0411">Iron-sulfur</keyword>
<dbReference type="SUPFAM" id="SSF51971">
    <property type="entry name" value="Nucleotide-binding domain"/>
    <property type="match status" value="1"/>
</dbReference>
<keyword evidence="3" id="KW-0408">Iron</keyword>
<gene>
    <name evidence="6" type="ORF">C0V70_12070</name>
</gene>
<dbReference type="PANTHER" id="PTHR13847:SF281">
    <property type="entry name" value="FAD DEPENDENT OXIDOREDUCTASE DOMAIN-CONTAINING PROTEIN"/>
    <property type="match status" value="1"/>
</dbReference>
<dbReference type="EMBL" id="CP025704">
    <property type="protein sequence ID" value="AUN98824.1"/>
    <property type="molecule type" value="Genomic_DNA"/>
</dbReference>
<dbReference type="PRINTS" id="PR00162">
    <property type="entry name" value="RIESKE"/>
</dbReference>
<dbReference type="Gene3D" id="3.30.9.10">
    <property type="entry name" value="D-Amino Acid Oxidase, subunit A, domain 2"/>
    <property type="match status" value="1"/>
</dbReference>
<dbReference type="GO" id="GO:0005737">
    <property type="term" value="C:cytoplasm"/>
    <property type="evidence" value="ECO:0007669"/>
    <property type="project" value="TreeGrafter"/>
</dbReference>
<sequence length="530" mass="59823">MSSHHGESVSIWFQNAAMPERIALKEDFKTDVCIIGGGIAGLTTAYLLQKEGKRVCILEASDLASGQSGRTTAHFTHALDDRFYLIEKYHGEEGLRLAIESHSEAIRKVEEIVRKEHIDCDLKRVSGYLFAEGDKRDGILEREFEAAHRGGLIDVTISTTSPFANIQTGPCLHFPRQVKLHPIKYLKALTEIILRDGGQIFTNTPVVEVHGGENAFVKTKDDYRIFCENIVVATNTPINDMVAIHTKQAPYRTYVLGFKIPKNSYPDILLWDTLDPYHYSRLYERENFDVLIVGGEDHKTGQNDEPKNCYLRLEAWARKKFPLIQETLYQWSGQVMEPVDGLAYLGHNPMDEKNVYIITGDSGNGMTHCTVGAMLITDQIMGRENEWEKLYTPSRISLSATKNYVQENANVALQYADWINTSFKADLDQLPEDEGVVFRDGGKIVAAYKNINGEMEYMSAVCPHLAGIVAWNGAEKSWDCPCHGSRFDCHGKVIEGPAISDLKHAEHHRPEKERIFEKNLQGRFDKNAVE</sequence>
<evidence type="ECO:0000256" key="1">
    <source>
        <dbReference type="ARBA" id="ARBA00022714"/>
    </source>
</evidence>
<dbReference type="Gene3D" id="3.50.50.60">
    <property type="entry name" value="FAD/NAD(P)-binding domain"/>
    <property type="match status" value="1"/>
</dbReference>
<dbReference type="InterPro" id="IPR036188">
    <property type="entry name" value="FAD/NAD-bd_sf"/>
</dbReference>
<dbReference type="PROSITE" id="PS51296">
    <property type="entry name" value="RIESKE"/>
    <property type="match status" value="1"/>
</dbReference>
<keyword evidence="2" id="KW-0479">Metal-binding</keyword>
<reference evidence="6 7" key="1">
    <citation type="submission" date="2018-01" db="EMBL/GenBank/DDBJ databases">
        <title>Complete genome sequence of Bacteriovorax stolpii DSM12778.</title>
        <authorList>
            <person name="Tang B."/>
            <person name="Chang J."/>
        </authorList>
    </citation>
    <scope>NUCLEOTIDE SEQUENCE [LARGE SCALE GENOMIC DNA]</scope>
    <source>
        <strain evidence="6 7">DSM 12778</strain>
    </source>
</reference>
<dbReference type="Pfam" id="PF00355">
    <property type="entry name" value="Rieske"/>
    <property type="match status" value="1"/>
</dbReference>
<evidence type="ECO:0000256" key="4">
    <source>
        <dbReference type="ARBA" id="ARBA00023014"/>
    </source>
</evidence>
<dbReference type="InterPro" id="IPR017941">
    <property type="entry name" value="Rieske_2Fe-2S"/>
</dbReference>
<keyword evidence="7" id="KW-1185">Reference proteome</keyword>
<dbReference type="Pfam" id="PF01266">
    <property type="entry name" value="DAO"/>
    <property type="match status" value="1"/>
</dbReference>
<dbReference type="GO" id="GO:0046872">
    <property type="term" value="F:metal ion binding"/>
    <property type="evidence" value="ECO:0007669"/>
    <property type="project" value="UniProtKB-KW"/>
</dbReference>
<evidence type="ECO:0000256" key="5">
    <source>
        <dbReference type="ARBA" id="ARBA00023157"/>
    </source>
</evidence>
<evidence type="ECO:0000313" key="6">
    <source>
        <dbReference type="EMBL" id="AUN98824.1"/>
    </source>
</evidence>
<evidence type="ECO:0000313" key="7">
    <source>
        <dbReference type="Proteomes" id="UP000235584"/>
    </source>
</evidence>
<dbReference type="GO" id="GO:0016020">
    <property type="term" value="C:membrane"/>
    <property type="evidence" value="ECO:0007669"/>
    <property type="project" value="InterPro"/>
</dbReference>
<dbReference type="InterPro" id="IPR005805">
    <property type="entry name" value="Rieske_Fe-S_prot_C"/>
</dbReference>
<proteinExistence type="predicted"/>
<dbReference type="SUPFAM" id="SSF50022">
    <property type="entry name" value="ISP domain"/>
    <property type="match status" value="1"/>
</dbReference>
<protein>
    <submittedName>
        <fullName evidence="6">FAD-dependent oxidoreductase</fullName>
    </submittedName>
</protein>
<dbReference type="RefSeq" id="WP_102244115.1">
    <property type="nucleotide sequence ID" value="NZ_CP025704.1"/>
</dbReference>
<evidence type="ECO:0000256" key="2">
    <source>
        <dbReference type="ARBA" id="ARBA00022723"/>
    </source>
</evidence>
<keyword evidence="5" id="KW-1015">Disulfide bond</keyword>
<organism evidence="6 7">
    <name type="scientific">Bacteriovorax stolpii</name>
    <name type="common">Bdellovibrio stolpii</name>
    <dbReference type="NCBI Taxonomy" id="960"/>
    <lineage>
        <taxon>Bacteria</taxon>
        <taxon>Pseudomonadati</taxon>
        <taxon>Bdellovibrionota</taxon>
        <taxon>Bacteriovoracia</taxon>
        <taxon>Bacteriovoracales</taxon>
        <taxon>Bacteriovoracaceae</taxon>
        <taxon>Bacteriovorax</taxon>
    </lineage>
</organism>
<dbReference type="GO" id="GO:0051537">
    <property type="term" value="F:2 iron, 2 sulfur cluster binding"/>
    <property type="evidence" value="ECO:0007669"/>
    <property type="project" value="UniProtKB-KW"/>
</dbReference>
<keyword evidence="1" id="KW-0001">2Fe-2S</keyword>
<dbReference type="InterPro" id="IPR006076">
    <property type="entry name" value="FAD-dep_OxRdtase"/>
</dbReference>
<dbReference type="OrthoDB" id="9767869at2"/>
<dbReference type="PANTHER" id="PTHR13847">
    <property type="entry name" value="SARCOSINE DEHYDROGENASE-RELATED"/>
    <property type="match status" value="1"/>
</dbReference>
<evidence type="ECO:0000256" key="3">
    <source>
        <dbReference type="ARBA" id="ARBA00023004"/>
    </source>
</evidence>
<dbReference type="Gene3D" id="2.102.10.10">
    <property type="entry name" value="Rieske [2Fe-2S] iron-sulphur domain"/>
    <property type="match status" value="1"/>
</dbReference>
<dbReference type="KEGG" id="bsto:C0V70_12070"/>
<name>A0A2K9NVN1_BACTC</name>
<dbReference type="AlphaFoldDB" id="A0A2K9NVN1"/>